<protein>
    <submittedName>
        <fullName evidence="2">Uncharacterized protein LOC116306166</fullName>
    </submittedName>
</protein>
<organism evidence="1 2">
    <name type="scientific">Actinia tenebrosa</name>
    <name type="common">Australian red waratah sea anemone</name>
    <dbReference type="NCBI Taxonomy" id="6105"/>
    <lineage>
        <taxon>Eukaryota</taxon>
        <taxon>Metazoa</taxon>
        <taxon>Cnidaria</taxon>
        <taxon>Anthozoa</taxon>
        <taxon>Hexacorallia</taxon>
        <taxon>Actiniaria</taxon>
        <taxon>Actiniidae</taxon>
        <taxon>Actinia</taxon>
    </lineage>
</organism>
<dbReference type="AlphaFoldDB" id="A0A6P8IXF4"/>
<dbReference type="RefSeq" id="XP_031572076.1">
    <property type="nucleotide sequence ID" value="XM_031716216.1"/>
</dbReference>
<reference evidence="2" key="1">
    <citation type="submission" date="2025-08" db="UniProtKB">
        <authorList>
            <consortium name="RefSeq"/>
        </authorList>
    </citation>
    <scope>IDENTIFICATION</scope>
    <source>
        <tissue evidence="2">Tentacle</tissue>
    </source>
</reference>
<dbReference type="SUPFAM" id="SSF53335">
    <property type="entry name" value="S-adenosyl-L-methionine-dependent methyltransferases"/>
    <property type="match status" value="1"/>
</dbReference>
<keyword evidence="1" id="KW-1185">Reference proteome</keyword>
<name>A0A6P8IXF4_ACTTE</name>
<accession>A0A6P8IXF4</accession>
<proteinExistence type="predicted"/>
<dbReference type="Proteomes" id="UP000515163">
    <property type="component" value="Unplaced"/>
</dbReference>
<dbReference type="KEGG" id="aten:116306166"/>
<sequence>MDEHYTQISNQFDYLYEPFHKGNASIIINRLKLKQNDLLLDIGGATGGQAQVLRKQARLKNPVTILEPCKALADIASTVNGVISKQETVEQFYGHYEAEVMKGESKMIPFNKILSVMSIHHFSDKLKSLDQIITCLPPNGVLLVLKPPCSGLDLPFSKFHLQYNRQLPEMFDYIIPYLKNRDDAFTEVSNEVSTFQIAKSRWYSMIRGRFWSFLHRFSDDEIEESIQELEDERFSGVKEDENITVIDKYIALTVTKK</sequence>
<dbReference type="OrthoDB" id="10293583at2759"/>
<dbReference type="Pfam" id="PF13489">
    <property type="entry name" value="Methyltransf_23"/>
    <property type="match status" value="1"/>
</dbReference>
<gene>
    <name evidence="2" type="primary">LOC116306166</name>
</gene>
<dbReference type="Gene3D" id="3.40.50.150">
    <property type="entry name" value="Vaccinia Virus protein VP39"/>
    <property type="match status" value="1"/>
</dbReference>
<evidence type="ECO:0000313" key="2">
    <source>
        <dbReference type="RefSeq" id="XP_031572076.1"/>
    </source>
</evidence>
<dbReference type="InParanoid" id="A0A6P8IXF4"/>
<evidence type="ECO:0000313" key="1">
    <source>
        <dbReference type="Proteomes" id="UP000515163"/>
    </source>
</evidence>
<dbReference type="CDD" id="cd02440">
    <property type="entry name" value="AdoMet_MTases"/>
    <property type="match status" value="1"/>
</dbReference>
<dbReference type="GeneID" id="116306166"/>
<dbReference type="InterPro" id="IPR029063">
    <property type="entry name" value="SAM-dependent_MTases_sf"/>
</dbReference>